<dbReference type="Pfam" id="PF02464">
    <property type="entry name" value="CinA"/>
    <property type="match status" value="1"/>
</dbReference>
<dbReference type="SUPFAM" id="SSF53218">
    <property type="entry name" value="Molybdenum cofactor biosynthesis proteins"/>
    <property type="match status" value="1"/>
</dbReference>
<feature type="domain" description="MoaB/Mog" evidence="2">
    <location>
        <begin position="6"/>
        <end position="173"/>
    </location>
</feature>
<dbReference type="Pfam" id="PF18146">
    <property type="entry name" value="CinA_KH"/>
    <property type="match status" value="1"/>
</dbReference>
<dbReference type="SUPFAM" id="SSF142433">
    <property type="entry name" value="CinA-like"/>
    <property type="match status" value="1"/>
</dbReference>
<comment type="caution">
    <text evidence="3">The sequence shown here is derived from an EMBL/GenBank/DDBJ whole genome shotgun (WGS) entry which is preliminary data.</text>
</comment>
<name>A0ABT6FFX8_9BACT</name>
<dbReference type="HAMAP" id="MF_00226_B">
    <property type="entry name" value="CinA_B"/>
    <property type="match status" value="1"/>
</dbReference>
<evidence type="ECO:0000256" key="1">
    <source>
        <dbReference type="HAMAP-Rule" id="MF_00226"/>
    </source>
</evidence>
<dbReference type="CDD" id="cd00885">
    <property type="entry name" value="cinA"/>
    <property type="match status" value="1"/>
</dbReference>
<dbReference type="InterPro" id="IPR008136">
    <property type="entry name" value="CinA_C"/>
</dbReference>
<accession>A0ABT6FFX8</accession>
<dbReference type="InterPro" id="IPR008135">
    <property type="entry name" value="Competence-induced_CinA"/>
</dbReference>
<protein>
    <recommendedName>
        <fullName evidence="1">CinA-like protein</fullName>
    </recommendedName>
</protein>
<dbReference type="NCBIfam" id="NF001813">
    <property type="entry name" value="PRK00549.1"/>
    <property type="match status" value="1"/>
</dbReference>
<comment type="similarity">
    <text evidence="1">Belongs to the CinA family.</text>
</comment>
<dbReference type="Proteomes" id="UP001216907">
    <property type="component" value="Unassembled WGS sequence"/>
</dbReference>
<reference evidence="3 4" key="1">
    <citation type="submission" date="2023-03" db="EMBL/GenBank/DDBJ databases">
        <title>Paludisphaera mucosa sp. nov. a novel planctomycete from northern fen.</title>
        <authorList>
            <person name="Ivanova A."/>
        </authorList>
    </citation>
    <scope>NUCLEOTIDE SEQUENCE [LARGE SCALE GENOMIC DNA]</scope>
    <source>
        <strain evidence="3 4">Pla2</strain>
    </source>
</reference>
<dbReference type="PIRSF" id="PIRSF006728">
    <property type="entry name" value="CinA"/>
    <property type="match status" value="1"/>
</dbReference>
<dbReference type="PANTHER" id="PTHR13939">
    <property type="entry name" value="NICOTINAMIDE-NUCLEOTIDE AMIDOHYDROLASE PNCC"/>
    <property type="match status" value="1"/>
</dbReference>
<sequence>MALKAEIVSIGSELVSGQSLDTNSRWLSAELGALGIPTAFHTTIGDDMDDNVQVFRIASQRADLVLVTGGLGPTQDDLTRDALARTAGVKLHEDAGSLAAIAALFARRNRPMAERNRIQAMLPDGAEAMPNPVGTAPGVWMKVGRAAFAAMPGVPYEMRQMFQEQVVPRLRQRRWVERVIVHRKIALFGKGESEFEAEALDLTARGRVPEVGITVHDATISFRIRGEGVTQEEAWAQTEETAALIRSRFGPLVLGEGTTDVVDALVAELNRTGATFATAESCTGGLLAQQITAVPGVSANYFGGVVSYANRAKTEFLDVPAQLIEAHGAVSPEVAAAMAQGARARFGVDLAVSTTGVAGPDGGTPEKPVGLVYLGLATPEGVETRRIEVGPEQPRDVIQRRSTKQALNWARTTLQSWPEAGGSR</sequence>
<dbReference type="NCBIfam" id="TIGR00200">
    <property type="entry name" value="cinA_nterm"/>
    <property type="match status" value="1"/>
</dbReference>
<dbReference type="InterPro" id="IPR001453">
    <property type="entry name" value="MoaB/Mog_dom"/>
</dbReference>
<dbReference type="PANTHER" id="PTHR13939:SF0">
    <property type="entry name" value="NMN AMIDOHYDROLASE-LIKE PROTEIN YFAY"/>
    <property type="match status" value="1"/>
</dbReference>
<gene>
    <name evidence="3" type="ORF">PZE19_21200</name>
</gene>
<dbReference type="InterPro" id="IPR036425">
    <property type="entry name" value="MoaB/Mog-like_dom_sf"/>
</dbReference>
<evidence type="ECO:0000313" key="3">
    <source>
        <dbReference type="EMBL" id="MDG3006295.1"/>
    </source>
</evidence>
<dbReference type="EMBL" id="JARRAG010000002">
    <property type="protein sequence ID" value="MDG3006295.1"/>
    <property type="molecule type" value="Genomic_DNA"/>
</dbReference>
<evidence type="ECO:0000313" key="4">
    <source>
        <dbReference type="Proteomes" id="UP001216907"/>
    </source>
</evidence>
<dbReference type="RefSeq" id="WP_277862595.1">
    <property type="nucleotide sequence ID" value="NZ_JARRAG010000002.1"/>
</dbReference>
<dbReference type="InterPro" id="IPR050101">
    <property type="entry name" value="CinA"/>
</dbReference>
<dbReference type="NCBIfam" id="TIGR00177">
    <property type="entry name" value="molyb_syn"/>
    <property type="match status" value="1"/>
</dbReference>
<keyword evidence="4" id="KW-1185">Reference proteome</keyword>
<dbReference type="Gene3D" id="3.40.980.10">
    <property type="entry name" value="MoaB/Mog-like domain"/>
    <property type="match status" value="1"/>
</dbReference>
<evidence type="ECO:0000259" key="2">
    <source>
        <dbReference type="SMART" id="SM00852"/>
    </source>
</evidence>
<organism evidence="3 4">
    <name type="scientific">Paludisphaera mucosa</name>
    <dbReference type="NCBI Taxonomy" id="3030827"/>
    <lineage>
        <taxon>Bacteria</taxon>
        <taxon>Pseudomonadati</taxon>
        <taxon>Planctomycetota</taxon>
        <taxon>Planctomycetia</taxon>
        <taxon>Isosphaerales</taxon>
        <taxon>Isosphaeraceae</taxon>
        <taxon>Paludisphaera</taxon>
    </lineage>
</organism>
<dbReference type="InterPro" id="IPR036653">
    <property type="entry name" value="CinA-like_C"/>
</dbReference>
<proteinExistence type="inferred from homology"/>
<dbReference type="Pfam" id="PF00994">
    <property type="entry name" value="MoCF_biosynth"/>
    <property type="match status" value="1"/>
</dbReference>
<dbReference type="SMART" id="SM00852">
    <property type="entry name" value="MoCF_biosynth"/>
    <property type="match status" value="1"/>
</dbReference>
<dbReference type="NCBIfam" id="TIGR00199">
    <property type="entry name" value="PncC_domain"/>
    <property type="match status" value="1"/>
</dbReference>
<dbReference type="Gene3D" id="3.90.950.20">
    <property type="entry name" value="CinA-like"/>
    <property type="match status" value="1"/>
</dbReference>
<dbReference type="InterPro" id="IPR041424">
    <property type="entry name" value="CinA_KH"/>
</dbReference>
<dbReference type="Gene3D" id="3.30.70.2860">
    <property type="match status" value="1"/>
</dbReference>